<dbReference type="PANTHER" id="PTHR47566:SF1">
    <property type="entry name" value="PROTEIN NUD1"/>
    <property type="match status" value="1"/>
</dbReference>
<keyword evidence="7" id="KW-1185">Reference proteome</keyword>
<protein>
    <submittedName>
        <fullName evidence="6">T9SS type A sorting domain-containing protein</fullName>
    </submittedName>
</protein>
<evidence type="ECO:0000313" key="7">
    <source>
        <dbReference type="Proteomes" id="UP000323930"/>
    </source>
</evidence>
<evidence type="ECO:0000256" key="4">
    <source>
        <dbReference type="SAM" id="SignalP"/>
    </source>
</evidence>
<dbReference type="NCBIfam" id="TIGR04183">
    <property type="entry name" value="Por_Secre_tail"/>
    <property type="match status" value="1"/>
</dbReference>
<dbReference type="SUPFAM" id="SSF52058">
    <property type="entry name" value="L domain-like"/>
    <property type="match status" value="1"/>
</dbReference>
<dbReference type="InterPro" id="IPR026444">
    <property type="entry name" value="Secre_tail"/>
</dbReference>
<dbReference type="InterPro" id="IPR052574">
    <property type="entry name" value="CDIRP"/>
</dbReference>
<dbReference type="EMBL" id="VSDQ01000577">
    <property type="protein sequence ID" value="TYA78726.1"/>
    <property type="molecule type" value="Genomic_DNA"/>
</dbReference>
<feature type="chain" id="PRO_5022778569" evidence="4">
    <location>
        <begin position="19"/>
        <end position="432"/>
    </location>
</feature>
<dbReference type="OrthoDB" id="3179827at2"/>
<comment type="caution">
    <text evidence="6">The sequence shown here is derived from an EMBL/GenBank/DDBJ whole genome shotgun (WGS) entry which is preliminary data.</text>
</comment>
<keyword evidence="3" id="KW-0677">Repeat</keyword>
<feature type="signal peptide" evidence="4">
    <location>
        <begin position="1"/>
        <end position="18"/>
    </location>
</feature>
<dbReference type="RefSeq" id="WP_148542017.1">
    <property type="nucleotide sequence ID" value="NZ_VSDQ01000577.1"/>
</dbReference>
<evidence type="ECO:0000259" key="5">
    <source>
        <dbReference type="Pfam" id="PF18962"/>
    </source>
</evidence>
<evidence type="ECO:0000256" key="3">
    <source>
        <dbReference type="ARBA" id="ARBA00022737"/>
    </source>
</evidence>
<gene>
    <name evidence="6" type="ORF">FUA24_10260</name>
</gene>
<name>A0A5D0I4V6_9FLAO</name>
<sequence length="432" mass="47837">MKKITLALTLVFINLCNAQNTYVPDDNFEQALIDLGYDSGALDDYVPTANINTLTTLNIGDKNISDLTGIEDFVSLTHLYCHSNNLNSLDLSNNTALTTVRCYSNSLNSLDVSTNTSLSRLYCNNNNLTSLDISNNLGLNQLWCHYNNLNSLDLTNNTALTIVTCDNNDLSGLDVSKNLALSQLWCYNNNLTSLDVTNNTLLTRLRCYNNTITNLDLSENTALTLLHCYSNSMTSLNVNNATSLEELFCENNELSSLDLSQNTQLTNLKCFINDITHLNLSANSSLVEVLCHNNNLSELNIKNGNNDNLSSFNANSNSSLSCIEVDNKSYMETYWANAKGPGAVYSENCGALGLEDDIWTDFRLYPNPAKTKVNIHMENRMELYSVTIYNSLGTSVFSSKDETIDITTLTPGIYFTEVKTGFGIGIKKLIIQ</sequence>
<dbReference type="Proteomes" id="UP000323930">
    <property type="component" value="Unassembled WGS sequence"/>
</dbReference>
<dbReference type="Gene3D" id="3.80.10.10">
    <property type="entry name" value="Ribonuclease Inhibitor"/>
    <property type="match status" value="2"/>
</dbReference>
<accession>A0A5D0I4V6</accession>
<reference evidence="6 7" key="1">
    <citation type="submission" date="2019-08" db="EMBL/GenBank/DDBJ databases">
        <title>Seonamhaeicola sediminis sp. nov., isolated from marine sediment.</title>
        <authorList>
            <person name="Cao W.R."/>
        </authorList>
    </citation>
    <scope>NUCLEOTIDE SEQUENCE [LARGE SCALE GENOMIC DNA]</scope>
    <source>
        <strain evidence="6 7">B011</strain>
    </source>
</reference>
<proteinExistence type="predicted"/>
<dbReference type="Pfam" id="PF18962">
    <property type="entry name" value="Por_Secre_tail"/>
    <property type="match status" value="1"/>
</dbReference>
<keyword evidence="2 4" id="KW-0732">Signal</keyword>
<dbReference type="PANTHER" id="PTHR47566">
    <property type="match status" value="1"/>
</dbReference>
<dbReference type="GO" id="GO:0035591">
    <property type="term" value="F:signaling adaptor activity"/>
    <property type="evidence" value="ECO:0007669"/>
    <property type="project" value="TreeGrafter"/>
</dbReference>
<evidence type="ECO:0000256" key="1">
    <source>
        <dbReference type="ARBA" id="ARBA00022614"/>
    </source>
</evidence>
<dbReference type="InterPro" id="IPR032675">
    <property type="entry name" value="LRR_dom_sf"/>
</dbReference>
<evidence type="ECO:0000256" key="2">
    <source>
        <dbReference type="ARBA" id="ARBA00022729"/>
    </source>
</evidence>
<feature type="domain" description="Secretion system C-terminal sorting" evidence="5">
    <location>
        <begin position="364"/>
        <end position="431"/>
    </location>
</feature>
<organism evidence="6 7">
    <name type="scientific">Seonamhaeicola marinus</name>
    <dbReference type="NCBI Taxonomy" id="1912246"/>
    <lineage>
        <taxon>Bacteria</taxon>
        <taxon>Pseudomonadati</taxon>
        <taxon>Bacteroidota</taxon>
        <taxon>Flavobacteriia</taxon>
        <taxon>Flavobacteriales</taxon>
        <taxon>Flavobacteriaceae</taxon>
    </lineage>
</organism>
<evidence type="ECO:0000313" key="6">
    <source>
        <dbReference type="EMBL" id="TYA78726.1"/>
    </source>
</evidence>
<keyword evidence="1" id="KW-0433">Leucine-rich repeat</keyword>
<dbReference type="AlphaFoldDB" id="A0A5D0I4V6"/>